<dbReference type="PANTHER" id="PTHR13061:SF29">
    <property type="entry name" value="GAMMA CARBONIC ANHYDRASE-LIKE 1, MITOCHONDRIAL-RELATED"/>
    <property type="match status" value="1"/>
</dbReference>
<dbReference type="EMBL" id="LT837803">
    <property type="protein sequence ID" value="SMB27199.1"/>
    <property type="molecule type" value="Genomic_DNA"/>
</dbReference>
<dbReference type="InterPro" id="IPR050484">
    <property type="entry name" value="Transf_Hexapept/Carb_Anhydrase"/>
</dbReference>
<gene>
    <name evidence="1" type="ORF">SDENCHOL_20324</name>
</gene>
<proteinExistence type="predicted"/>
<reference evidence="1" key="1">
    <citation type="submission" date="2017-03" db="EMBL/GenBank/DDBJ databases">
        <authorList>
            <consortium name="AG Boll"/>
        </authorList>
    </citation>
    <scope>NUCLEOTIDE SEQUENCE [LARGE SCALE GENOMIC DNA]</scope>
    <source>
        <strain evidence="1">Chol</strain>
    </source>
</reference>
<dbReference type="Proteomes" id="UP000242886">
    <property type="component" value="Chromosome SDENCHOL"/>
</dbReference>
<dbReference type="RefSeq" id="WP_154716839.1">
    <property type="nucleotide sequence ID" value="NZ_LT837803.1"/>
</dbReference>
<sequence>MPLYALGDRVPRCAPDSWIADTASVIGSVVLESCASVFFGAVVRGDTDLITIGERSNIQDNAVLHTDAGIRLTLGKRIIVGHQAMLHGCTVGDGSLIGIGAIILNGAKIGAHSIVAAGAMIPEGKEYPDYSLILGSPGKVVRSLSAAEAEELMRGADSYVARWQSYLRDLRPLSAPHGP</sequence>
<dbReference type="InterPro" id="IPR047324">
    <property type="entry name" value="LbH_gamma_CA-like"/>
</dbReference>
<protein>
    <recommendedName>
        <fullName evidence="3">Anhydrase</fullName>
    </recommendedName>
</protein>
<dbReference type="Pfam" id="PF00132">
    <property type="entry name" value="Hexapep"/>
    <property type="match status" value="1"/>
</dbReference>
<dbReference type="InterPro" id="IPR011004">
    <property type="entry name" value="Trimer_LpxA-like_sf"/>
</dbReference>
<dbReference type="AlphaFoldDB" id="A0A7Z7HRG7"/>
<dbReference type="Gene3D" id="2.160.10.10">
    <property type="entry name" value="Hexapeptide repeat proteins"/>
    <property type="match status" value="1"/>
</dbReference>
<evidence type="ECO:0000313" key="1">
    <source>
        <dbReference type="EMBL" id="SMB27199.1"/>
    </source>
</evidence>
<evidence type="ECO:0000313" key="2">
    <source>
        <dbReference type="Proteomes" id="UP000242886"/>
    </source>
</evidence>
<name>A0A7Z7HRG7_9PROT</name>
<organism evidence="1 2">
    <name type="scientific">Sterolibacterium denitrificans</name>
    <dbReference type="NCBI Taxonomy" id="157592"/>
    <lineage>
        <taxon>Bacteria</taxon>
        <taxon>Pseudomonadati</taxon>
        <taxon>Pseudomonadota</taxon>
        <taxon>Betaproteobacteria</taxon>
        <taxon>Nitrosomonadales</taxon>
        <taxon>Sterolibacteriaceae</taxon>
        <taxon>Sterolibacterium</taxon>
    </lineage>
</organism>
<dbReference type="InterPro" id="IPR001451">
    <property type="entry name" value="Hexapep"/>
</dbReference>
<keyword evidence="2" id="KW-1185">Reference proteome</keyword>
<accession>A0A7Z7HRG7</accession>
<dbReference type="CDD" id="cd04645">
    <property type="entry name" value="LbH_gamma_CA_like"/>
    <property type="match status" value="1"/>
</dbReference>
<dbReference type="PANTHER" id="PTHR13061">
    <property type="entry name" value="DYNACTIN SUBUNIT P25"/>
    <property type="match status" value="1"/>
</dbReference>
<evidence type="ECO:0008006" key="3">
    <source>
        <dbReference type="Google" id="ProtNLM"/>
    </source>
</evidence>
<dbReference type="SUPFAM" id="SSF51161">
    <property type="entry name" value="Trimeric LpxA-like enzymes"/>
    <property type="match status" value="1"/>
</dbReference>